<dbReference type="WBParaSite" id="ES5_v2.g29307.t1">
    <property type="protein sequence ID" value="ES5_v2.g29307.t1"/>
    <property type="gene ID" value="ES5_v2.g29307"/>
</dbReference>
<name>A0AC34GI62_9BILA</name>
<protein>
    <submittedName>
        <fullName evidence="2">Uncharacterized protein</fullName>
    </submittedName>
</protein>
<proteinExistence type="predicted"/>
<evidence type="ECO:0000313" key="1">
    <source>
        <dbReference type="Proteomes" id="UP000887579"/>
    </source>
</evidence>
<organism evidence="1 2">
    <name type="scientific">Panagrolaimus sp. ES5</name>
    <dbReference type="NCBI Taxonomy" id="591445"/>
    <lineage>
        <taxon>Eukaryota</taxon>
        <taxon>Metazoa</taxon>
        <taxon>Ecdysozoa</taxon>
        <taxon>Nematoda</taxon>
        <taxon>Chromadorea</taxon>
        <taxon>Rhabditida</taxon>
        <taxon>Tylenchina</taxon>
        <taxon>Panagrolaimomorpha</taxon>
        <taxon>Panagrolaimoidea</taxon>
        <taxon>Panagrolaimidae</taxon>
        <taxon>Panagrolaimus</taxon>
    </lineage>
</organism>
<dbReference type="Proteomes" id="UP000887579">
    <property type="component" value="Unplaced"/>
</dbReference>
<sequence>MGLAKRTTTTITEEEEVEVNAEAAPDAAETTTSTKVNNNDVIDLLEDSMDIFQTDNDLINMQPQTSAAASLLRPQADGMRTPPQKRKAPVVGSKSVDSGLKRFYSLK</sequence>
<accession>A0AC34GI62</accession>
<evidence type="ECO:0000313" key="2">
    <source>
        <dbReference type="WBParaSite" id="ES5_v2.g29307.t1"/>
    </source>
</evidence>
<reference evidence="2" key="1">
    <citation type="submission" date="2022-11" db="UniProtKB">
        <authorList>
            <consortium name="WormBaseParasite"/>
        </authorList>
    </citation>
    <scope>IDENTIFICATION</scope>
</reference>